<evidence type="ECO:0000256" key="6">
    <source>
        <dbReference type="ARBA" id="ARBA00023002"/>
    </source>
</evidence>
<dbReference type="GO" id="GO:0015979">
    <property type="term" value="P:photosynthesis"/>
    <property type="evidence" value="ECO:0007669"/>
    <property type="project" value="UniProtKB-KW"/>
</dbReference>
<dbReference type="PANTHER" id="PTHR44419:SF19">
    <property type="entry name" value="PROTOCHLOROPHYLLIDE REDUCTASE A, CHLOROPLASTIC"/>
    <property type="match status" value="1"/>
</dbReference>
<dbReference type="GO" id="GO:0015995">
    <property type="term" value="P:chlorophyll biosynthetic process"/>
    <property type="evidence" value="ECO:0007669"/>
    <property type="project" value="UniProtKB-UniPathway"/>
</dbReference>
<evidence type="ECO:0000256" key="1">
    <source>
        <dbReference type="ARBA" id="ARBA00005173"/>
    </source>
</evidence>
<organism evidence="8">
    <name type="scientific">Rhodosorus marinus</name>
    <dbReference type="NCBI Taxonomy" id="101924"/>
    <lineage>
        <taxon>Eukaryota</taxon>
        <taxon>Rhodophyta</taxon>
        <taxon>Stylonematophyceae</taxon>
        <taxon>Stylonematales</taxon>
        <taxon>Stylonemataceae</taxon>
        <taxon>Rhodosorus</taxon>
    </lineage>
</organism>
<dbReference type="EMBL" id="HBHW01002828">
    <property type="protein sequence ID" value="CAE0034195.1"/>
    <property type="molecule type" value="Transcribed_RNA"/>
</dbReference>
<accession>A0A7S2ZBT5</accession>
<evidence type="ECO:0000313" key="8">
    <source>
        <dbReference type="EMBL" id="CAE0034195.1"/>
    </source>
</evidence>
<name>A0A7S2ZBT5_9RHOD</name>
<evidence type="ECO:0000256" key="3">
    <source>
        <dbReference type="ARBA" id="ARBA00012006"/>
    </source>
</evidence>
<protein>
    <recommendedName>
        <fullName evidence="3">protochlorophyllide reductase</fullName>
        <ecNumber evidence="3">1.3.1.33</ecNumber>
    </recommendedName>
</protein>
<evidence type="ECO:0000256" key="7">
    <source>
        <dbReference type="ARBA" id="ARBA00023171"/>
    </source>
</evidence>
<dbReference type="AlphaFoldDB" id="A0A7S2ZBT5"/>
<keyword evidence="6" id="KW-0560">Oxidoreductase</keyword>
<keyword evidence="7" id="KW-0149">Chlorophyll biosynthesis</keyword>
<proteinExistence type="inferred from homology"/>
<dbReference type="UniPathway" id="UPA00668"/>
<sequence length="377" mass="41796">MAFVSGSVSVSSKVGVRSICGERVSQARSVNYNGRVRMVAAPETSKQSDSPQVPNVRTKTVVITGASSGIGKHAAKELSRSGEWNVIMAVRNPEKAAKVAEEYDLDKGSYKIMDLELGSLESVRKFVKTLKDDRVTVDTLVCNAAIWHPKDTKPRYTEDGYEEAVAVNYFGHFLLVNLMIQNSTIRPNLQRGQNQSRVVFIGTETHNPDTLPGKIPPQADLGDMQGLEAGFKEPIGMISGGKFEPTKAYKDSKVCISILMKELDRRYGRQNNITFTTLFPGCVAKSGLFREKRAWFRSIFPTFQAYVTQQYVSEELAGLRAAQVASESRFARGGAYWRWQGTAPESPVFEKDVSYEALDTEKAKRLWDLTAKLTGVA</sequence>
<keyword evidence="5" id="KW-0521">NADP</keyword>
<keyword evidence="4" id="KW-0602">Photosynthesis</keyword>
<dbReference type="InterPro" id="IPR002347">
    <property type="entry name" value="SDR_fam"/>
</dbReference>
<dbReference type="PRINTS" id="PR00081">
    <property type="entry name" value="GDHRDH"/>
</dbReference>
<dbReference type="InterPro" id="IPR036291">
    <property type="entry name" value="NAD(P)-bd_dom_sf"/>
</dbReference>
<comment type="similarity">
    <text evidence="2">Belongs to the short-chain dehydrogenases/reductases (SDR) family. POR subfamily.</text>
</comment>
<dbReference type="SUPFAM" id="SSF51735">
    <property type="entry name" value="NAD(P)-binding Rossmann-fold domains"/>
    <property type="match status" value="1"/>
</dbReference>
<evidence type="ECO:0000256" key="5">
    <source>
        <dbReference type="ARBA" id="ARBA00022857"/>
    </source>
</evidence>
<reference evidence="8" key="1">
    <citation type="submission" date="2021-01" db="EMBL/GenBank/DDBJ databases">
        <authorList>
            <person name="Corre E."/>
            <person name="Pelletier E."/>
            <person name="Niang G."/>
            <person name="Scheremetjew M."/>
            <person name="Finn R."/>
            <person name="Kale V."/>
            <person name="Holt S."/>
            <person name="Cochrane G."/>
            <person name="Meng A."/>
            <person name="Brown T."/>
            <person name="Cohen L."/>
        </authorList>
    </citation>
    <scope>NUCLEOTIDE SEQUENCE</scope>
    <source>
        <strain evidence="8">CCMP 769</strain>
    </source>
</reference>
<dbReference type="InterPro" id="IPR005979">
    <property type="entry name" value="Prochl_reduct"/>
</dbReference>
<comment type="pathway">
    <text evidence="1">Porphyrin-containing compound metabolism; chlorophyll biosynthesis.</text>
</comment>
<evidence type="ECO:0000256" key="4">
    <source>
        <dbReference type="ARBA" id="ARBA00022531"/>
    </source>
</evidence>
<dbReference type="EC" id="1.3.1.33" evidence="3"/>
<gene>
    <name evidence="8" type="ORF">RMAR00112_LOCUS2139</name>
</gene>
<dbReference type="Pfam" id="PF00106">
    <property type="entry name" value="adh_short"/>
    <property type="match status" value="1"/>
</dbReference>
<dbReference type="NCBIfam" id="TIGR01289">
    <property type="entry name" value="LPOR"/>
    <property type="match status" value="1"/>
</dbReference>
<dbReference type="GO" id="GO:0016630">
    <property type="term" value="F:protochlorophyllide reductase activity"/>
    <property type="evidence" value="ECO:0007669"/>
    <property type="project" value="UniProtKB-EC"/>
</dbReference>
<dbReference type="PANTHER" id="PTHR44419">
    <property type="entry name" value="PROTOCHLOROPHYLLIDE REDUCTASE C, CHLOROPLASTIC"/>
    <property type="match status" value="1"/>
</dbReference>
<dbReference type="Gene3D" id="3.40.50.720">
    <property type="entry name" value="NAD(P)-binding Rossmann-like Domain"/>
    <property type="match status" value="1"/>
</dbReference>
<evidence type="ECO:0000256" key="2">
    <source>
        <dbReference type="ARBA" id="ARBA00005821"/>
    </source>
</evidence>